<reference evidence="4" key="2">
    <citation type="submission" date="2021-01" db="EMBL/GenBank/DDBJ databases">
        <authorList>
            <person name="Lovell J.T."/>
            <person name="Bentley N."/>
            <person name="Bhattarai G."/>
            <person name="Jenkins J.W."/>
            <person name="Sreedasyam A."/>
            <person name="Alarcon Y."/>
            <person name="Bock C."/>
            <person name="Boston L."/>
            <person name="Carlson J."/>
            <person name="Cervantes K."/>
            <person name="Clermont K."/>
            <person name="Krom N."/>
            <person name="Kubenka K."/>
            <person name="Mamidi S."/>
            <person name="Mattison C."/>
            <person name="Monteros M."/>
            <person name="Pisani C."/>
            <person name="Plott C."/>
            <person name="Rajasekar S."/>
            <person name="Rhein H.S."/>
            <person name="Rohla C."/>
            <person name="Song M."/>
            <person name="Hilaire R.S."/>
            <person name="Shu S."/>
            <person name="Wells L."/>
            <person name="Wang X."/>
            <person name="Webber J."/>
            <person name="Heerema R.J."/>
            <person name="Klein P."/>
            <person name="Conner P."/>
            <person name="Grauke L."/>
            <person name="Grimwood J."/>
            <person name="Schmutz J."/>
            <person name="Randall J.J."/>
        </authorList>
    </citation>
    <scope>NUCLEOTIDE SEQUENCE</scope>
    <source>
        <tissue evidence="4">Leaf</tissue>
    </source>
</reference>
<feature type="region of interest" description="Disordered" evidence="1">
    <location>
        <begin position="41"/>
        <end position="80"/>
    </location>
</feature>
<protein>
    <submittedName>
        <fullName evidence="3">Uncharacterized protein</fullName>
    </submittedName>
</protein>
<sequence length="80" mass="8725">MKAILLIICLLLASSVLFVPSSVLARELKVEQAEAPYRRSIKPTPAPCGRGKRYTPCLPKKPPPPARSCGAYKRKCPPPP</sequence>
<evidence type="ECO:0000313" key="3">
    <source>
        <dbReference type="EMBL" id="KAG6659045.1"/>
    </source>
</evidence>
<feature type="chain" id="PRO_5035863606" evidence="2">
    <location>
        <begin position="26"/>
        <end position="80"/>
    </location>
</feature>
<dbReference type="AlphaFoldDB" id="A0A8T1QXB9"/>
<reference evidence="3" key="1">
    <citation type="submission" date="2020-12" db="EMBL/GenBank/DDBJ databases">
        <title>WGS assembly of Carya illinoinensis cv. Pawnee.</title>
        <authorList>
            <person name="Platts A."/>
            <person name="Shu S."/>
            <person name="Wright S."/>
            <person name="Barry K."/>
            <person name="Edger P."/>
            <person name="Pires J.C."/>
            <person name="Schmutz J."/>
        </authorList>
    </citation>
    <scope>NUCLEOTIDE SEQUENCE</scope>
    <source>
        <tissue evidence="3">Leaf</tissue>
    </source>
</reference>
<dbReference type="Proteomes" id="UP000811246">
    <property type="component" value="Chromosome 3"/>
</dbReference>
<dbReference type="EMBL" id="CM031827">
    <property type="protein sequence ID" value="KAG6719341.1"/>
    <property type="molecule type" value="Genomic_DNA"/>
</dbReference>
<evidence type="ECO:0000313" key="5">
    <source>
        <dbReference type="Proteomes" id="UP000811609"/>
    </source>
</evidence>
<comment type="caution">
    <text evidence="3">The sequence shown here is derived from an EMBL/GenBank/DDBJ whole genome shotgun (WGS) entry which is preliminary data.</text>
</comment>
<evidence type="ECO:0000313" key="4">
    <source>
        <dbReference type="EMBL" id="KAG6719341.1"/>
    </source>
</evidence>
<accession>A0A8T1QXB9</accession>
<name>A0A8T1QXB9_CARIL</name>
<gene>
    <name evidence="3" type="ORF">CIPAW_03G005700</name>
    <name evidence="4" type="ORF">I3842_03G000500</name>
</gene>
<evidence type="ECO:0000256" key="2">
    <source>
        <dbReference type="SAM" id="SignalP"/>
    </source>
</evidence>
<proteinExistence type="predicted"/>
<dbReference type="EMBL" id="CM031811">
    <property type="protein sequence ID" value="KAG6659045.1"/>
    <property type="molecule type" value="Genomic_DNA"/>
</dbReference>
<feature type="signal peptide" evidence="2">
    <location>
        <begin position="1"/>
        <end position="25"/>
    </location>
</feature>
<dbReference type="Proteomes" id="UP000811609">
    <property type="component" value="Chromosome 3"/>
</dbReference>
<keyword evidence="5" id="KW-1185">Reference proteome</keyword>
<organism evidence="3 5">
    <name type="scientific">Carya illinoinensis</name>
    <name type="common">Pecan</name>
    <dbReference type="NCBI Taxonomy" id="32201"/>
    <lineage>
        <taxon>Eukaryota</taxon>
        <taxon>Viridiplantae</taxon>
        <taxon>Streptophyta</taxon>
        <taxon>Embryophyta</taxon>
        <taxon>Tracheophyta</taxon>
        <taxon>Spermatophyta</taxon>
        <taxon>Magnoliopsida</taxon>
        <taxon>eudicotyledons</taxon>
        <taxon>Gunneridae</taxon>
        <taxon>Pentapetalae</taxon>
        <taxon>rosids</taxon>
        <taxon>fabids</taxon>
        <taxon>Fagales</taxon>
        <taxon>Juglandaceae</taxon>
        <taxon>Carya</taxon>
    </lineage>
</organism>
<keyword evidence="2" id="KW-0732">Signal</keyword>
<evidence type="ECO:0000256" key="1">
    <source>
        <dbReference type="SAM" id="MobiDB-lite"/>
    </source>
</evidence>